<keyword evidence="4" id="KW-0963">Cytoplasm</keyword>
<dbReference type="EMBL" id="JAGKQM010000018">
    <property type="protein sequence ID" value="KAH0866653.1"/>
    <property type="molecule type" value="Genomic_DNA"/>
</dbReference>
<dbReference type="Pfam" id="PF02374">
    <property type="entry name" value="ArsA_ATPase"/>
    <property type="match status" value="1"/>
</dbReference>
<dbReference type="SUPFAM" id="SSF52540">
    <property type="entry name" value="P-loop containing nucleoside triphosphate hydrolases"/>
    <property type="match status" value="1"/>
</dbReference>
<dbReference type="InterPro" id="IPR027417">
    <property type="entry name" value="P-loop_NTPase"/>
</dbReference>
<keyword evidence="11" id="KW-1185">Reference proteome</keyword>
<dbReference type="HAMAP" id="MF_03112">
    <property type="entry name" value="Asna1_Get3"/>
    <property type="match status" value="1"/>
</dbReference>
<keyword evidence="7" id="KW-0256">Endoplasmic reticulum</keyword>
<keyword evidence="6" id="KW-0378">Hydrolase</keyword>
<evidence type="ECO:0000256" key="6">
    <source>
        <dbReference type="ARBA" id="ARBA00022801"/>
    </source>
</evidence>
<reference evidence="10 11" key="1">
    <citation type="submission" date="2021-05" db="EMBL/GenBank/DDBJ databases">
        <title>Genome Assembly of Synthetic Allotetraploid Brassica napus Reveals Homoeologous Exchanges between Subgenomes.</title>
        <authorList>
            <person name="Davis J.T."/>
        </authorList>
    </citation>
    <scope>NUCLEOTIDE SEQUENCE [LARGE SCALE GENOMIC DNA]</scope>
    <source>
        <strain evidence="11">cv. Da-Ae</strain>
        <tissue evidence="10">Seedling</tissue>
    </source>
</reference>
<evidence type="ECO:0000259" key="9">
    <source>
        <dbReference type="Pfam" id="PF02374"/>
    </source>
</evidence>
<evidence type="ECO:0000313" key="11">
    <source>
        <dbReference type="Proteomes" id="UP000824890"/>
    </source>
</evidence>
<comment type="subcellular location">
    <subcellularLocation>
        <location evidence="1">Cytoplasm</location>
    </subcellularLocation>
</comment>
<evidence type="ECO:0000256" key="5">
    <source>
        <dbReference type="ARBA" id="ARBA00022741"/>
    </source>
</evidence>
<evidence type="ECO:0000256" key="2">
    <source>
        <dbReference type="ARBA" id="ARBA00011040"/>
    </source>
</evidence>
<evidence type="ECO:0000256" key="3">
    <source>
        <dbReference type="ARBA" id="ARBA00022448"/>
    </source>
</evidence>
<feature type="domain" description="ArsA/GET3 Anion-transporting ATPase-like" evidence="9">
    <location>
        <begin position="35"/>
        <end position="327"/>
    </location>
</feature>
<keyword evidence="8" id="KW-0067">ATP-binding</keyword>
<dbReference type="InterPro" id="IPR027542">
    <property type="entry name" value="ATPase_ArsA/GET3_euk"/>
</dbReference>
<evidence type="ECO:0000313" key="10">
    <source>
        <dbReference type="EMBL" id="KAH0866653.1"/>
    </source>
</evidence>
<dbReference type="CDD" id="cd02035">
    <property type="entry name" value="ArsA"/>
    <property type="match status" value="1"/>
</dbReference>
<comment type="caution">
    <text evidence="10">The sequence shown here is derived from an EMBL/GenBank/DDBJ whole genome shotgun (WGS) entry which is preliminary data.</text>
</comment>
<dbReference type="NCBIfam" id="TIGR00345">
    <property type="entry name" value="GET3_arsA_TRC40"/>
    <property type="match status" value="1"/>
</dbReference>
<feature type="non-terminal residue" evidence="10">
    <location>
        <position position="1"/>
    </location>
</feature>
<gene>
    <name evidence="10" type="ORF">HID58_083864</name>
</gene>
<accession>A0ABQ7YH56</accession>
<organism evidence="10 11">
    <name type="scientific">Brassica napus</name>
    <name type="common">Rape</name>
    <dbReference type="NCBI Taxonomy" id="3708"/>
    <lineage>
        <taxon>Eukaryota</taxon>
        <taxon>Viridiplantae</taxon>
        <taxon>Streptophyta</taxon>
        <taxon>Embryophyta</taxon>
        <taxon>Tracheophyta</taxon>
        <taxon>Spermatophyta</taxon>
        <taxon>Magnoliopsida</taxon>
        <taxon>eudicotyledons</taxon>
        <taxon>Gunneridae</taxon>
        <taxon>Pentapetalae</taxon>
        <taxon>rosids</taxon>
        <taxon>malvids</taxon>
        <taxon>Brassicales</taxon>
        <taxon>Brassicaceae</taxon>
        <taxon>Brassiceae</taxon>
        <taxon>Brassica</taxon>
    </lineage>
</organism>
<evidence type="ECO:0000256" key="4">
    <source>
        <dbReference type="ARBA" id="ARBA00022490"/>
    </source>
</evidence>
<evidence type="ECO:0000256" key="8">
    <source>
        <dbReference type="ARBA" id="ARBA00022840"/>
    </source>
</evidence>
<protein>
    <recommendedName>
        <fullName evidence="9">ArsA/GET3 Anion-transporting ATPase-like domain-containing protein</fullName>
    </recommendedName>
</protein>
<keyword evidence="5" id="KW-0547">Nucleotide-binding</keyword>
<comment type="similarity">
    <text evidence="2">Belongs to the arsA ATPase family.</text>
</comment>
<dbReference type="PANTHER" id="PTHR10803:SF3">
    <property type="entry name" value="ATPASE GET3"/>
    <property type="match status" value="1"/>
</dbReference>
<keyword evidence="3" id="KW-0813">Transport</keyword>
<proteinExistence type="inferred from homology"/>
<name>A0ABQ7YH56_BRANA</name>
<sequence>GIASETRYLSKRKEGMASDMPEATVQNILDQDSLKWVFVGGKGGVGKTTCSSILAICLARVRSSVLIISTDPAHNLSDAFQQRFTKSPTLVQGFSNLFAMEVDPTVETDDLAGPEGMDSLFSDLANAIPGIDEAMSFAEMLKLVQTMDYATIVFDTAPTGHTLRLLQFPATLEKGLSKLMSLKSRFGGLMNQMSRMFGMEDEFGEDALLGRLEGLKDVIEQVNRQFKDPDLTTFVCVCIPEFLSLYETERLVQELAKFEIDTHNIIINQVLYDDEDVESKLLRARMRMQQKYLDQFYMLYDDFNITKLPLLPEEVTGVEALKAFSDKFLTPYHPTTSRSNVEELERKVHTLRLQLKTAEEELERIKS</sequence>
<dbReference type="PANTHER" id="PTHR10803">
    <property type="entry name" value="ARSENICAL PUMP-DRIVING ATPASE ARSENITE-TRANSLOCATING ATPASE"/>
    <property type="match status" value="1"/>
</dbReference>
<evidence type="ECO:0000256" key="7">
    <source>
        <dbReference type="ARBA" id="ARBA00022824"/>
    </source>
</evidence>
<dbReference type="Gene3D" id="3.40.50.300">
    <property type="entry name" value="P-loop containing nucleotide triphosphate hydrolases"/>
    <property type="match status" value="1"/>
</dbReference>
<dbReference type="InterPro" id="IPR016300">
    <property type="entry name" value="ATPase_ArsA/GET3"/>
</dbReference>
<dbReference type="Proteomes" id="UP000824890">
    <property type="component" value="Unassembled WGS sequence"/>
</dbReference>
<evidence type="ECO:0000256" key="1">
    <source>
        <dbReference type="ARBA" id="ARBA00004496"/>
    </source>
</evidence>
<dbReference type="InterPro" id="IPR025723">
    <property type="entry name" value="ArsA/GET3_ATPase-like"/>
</dbReference>